<comment type="caution">
    <text evidence="4">The sequence shown here is derived from an EMBL/GenBank/DDBJ whole genome shotgun (WGS) entry which is preliminary data.</text>
</comment>
<keyword evidence="4" id="KW-0396">Initiation factor</keyword>
<dbReference type="InterPro" id="IPR005872">
    <property type="entry name" value="SUI1_arc_bac"/>
</dbReference>
<dbReference type="InterPro" id="IPR036877">
    <property type="entry name" value="SUI1_dom_sf"/>
</dbReference>
<protein>
    <submittedName>
        <fullName evidence="4">Translation initiation factor</fullName>
    </submittedName>
</protein>
<evidence type="ECO:0000259" key="3">
    <source>
        <dbReference type="PROSITE" id="PS50296"/>
    </source>
</evidence>
<sequence length="112" mass="12643">MADKKAPFTIGSSLDCIQAWEMEEEKSSVLTCEFKEPCKHLLVMHMEKRQGKPVSIVEPFFLGKEALSTLCSQLKKKLGSGGTCKDDRLEFQGECREKLKVLLQAQGFRFKG</sequence>
<evidence type="ECO:0000256" key="2">
    <source>
        <dbReference type="ARBA" id="ARBA00022917"/>
    </source>
</evidence>
<keyword evidence="2" id="KW-0648">Protein biosynthesis</keyword>
<dbReference type="CDD" id="cd11567">
    <property type="entry name" value="YciH_like"/>
    <property type="match status" value="1"/>
</dbReference>
<gene>
    <name evidence="4" type="ORF">CFH80_04850</name>
</gene>
<proteinExistence type="predicted"/>
<dbReference type="Pfam" id="PF01253">
    <property type="entry name" value="SUI1"/>
    <property type="match status" value="1"/>
</dbReference>
<dbReference type="Gene3D" id="3.30.780.10">
    <property type="entry name" value="SUI1-like domain"/>
    <property type="match status" value="1"/>
</dbReference>
<dbReference type="PROSITE" id="PS50296">
    <property type="entry name" value="SUI1"/>
    <property type="match status" value="1"/>
</dbReference>
<name>A0A2D3WH82_9BACT</name>
<evidence type="ECO:0000256" key="1">
    <source>
        <dbReference type="ARBA" id="ARBA00022845"/>
    </source>
</evidence>
<keyword evidence="1" id="KW-0810">Translation regulation</keyword>
<reference evidence="4 5" key="1">
    <citation type="journal article" date="2017" name="Front. Microbiol.">
        <title>Comparative Genomic Analysis of the Class Epsilonproteobacteria and Proposed Reclassification to Epsilonbacteraeota (phyl. nov.).</title>
        <authorList>
            <person name="Waite D.W."/>
            <person name="Vanwonterghem I."/>
            <person name="Rinke C."/>
            <person name="Parks D.H."/>
            <person name="Zhang Y."/>
            <person name="Takai K."/>
            <person name="Sievert S.M."/>
            <person name="Simon J."/>
            <person name="Campbell B.J."/>
            <person name="Hanson T.E."/>
            <person name="Woyke T."/>
            <person name="Klotz M.G."/>
            <person name="Hugenholtz P."/>
        </authorList>
    </citation>
    <scope>NUCLEOTIDE SEQUENCE [LARGE SCALE GENOMIC DNA]</scope>
    <source>
        <strain evidence="4">UBA11420</strain>
    </source>
</reference>
<evidence type="ECO:0000313" key="4">
    <source>
        <dbReference type="EMBL" id="DAB36439.1"/>
    </source>
</evidence>
<accession>A0A2D3WH82</accession>
<dbReference type="GO" id="GO:0006417">
    <property type="term" value="P:regulation of translation"/>
    <property type="evidence" value="ECO:0007669"/>
    <property type="project" value="UniProtKB-KW"/>
</dbReference>
<feature type="domain" description="SUI1" evidence="3">
    <location>
        <begin position="41"/>
        <end position="107"/>
    </location>
</feature>
<dbReference type="InterPro" id="IPR001950">
    <property type="entry name" value="SUI1"/>
</dbReference>
<dbReference type="GO" id="GO:0003743">
    <property type="term" value="F:translation initiation factor activity"/>
    <property type="evidence" value="ECO:0007669"/>
    <property type="project" value="UniProtKB-KW"/>
</dbReference>
<dbReference type="SUPFAM" id="SSF55159">
    <property type="entry name" value="eIF1-like"/>
    <property type="match status" value="1"/>
</dbReference>
<evidence type="ECO:0000313" key="5">
    <source>
        <dbReference type="Proteomes" id="UP000231638"/>
    </source>
</evidence>
<dbReference type="EMBL" id="DLUG01000132">
    <property type="protein sequence ID" value="DAB36439.1"/>
    <property type="molecule type" value="Genomic_DNA"/>
</dbReference>
<dbReference type="STRING" id="366522.GCA_001548055_00727"/>
<dbReference type="Proteomes" id="UP000231638">
    <property type="component" value="Unassembled WGS sequence"/>
</dbReference>
<dbReference type="AlphaFoldDB" id="A0A2D3WH82"/>
<organism evidence="4 5">
    <name type="scientific">Sulfurospirillum cavolei</name>
    <dbReference type="NCBI Taxonomy" id="366522"/>
    <lineage>
        <taxon>Bacteria</taxon>
        <taxon>Pseudomonadati</taxon>
        <taxon>Campylobacterota</taxon>
        <taxon>Epsilonproteobacteria</taxon>
        <taxon>Campylobacterales</taxon>
        <taxon>Sulfurospirillaceae</taxon>
        <taxon>Sulfurospirillum</taxon>
    </lineage>
</organism>